<dbReference type="SUPFAM" id="SSF64484">
    <property type="entry name" value="beta and beta-prime subunits of DNA dependent RNA-polymerase"/>
    <property type="match status" value="1"/>
</dbReference>
<feature type="compositionally biased region" description="Basic and acidic residues" evidence="1">
    <location>
        <begin position="39"/>
        <end position="56"/>
    </location>
</feature>
<name>A0AAE1VHK1_9SOLA</name>
<proteinExistence type="predicted"/>
<dbReference type="Proteomes" id="UP001291623">
    <property type="component" value="Unassembled WGS sequence"/>
</dbReference>
<protein>
    <submittedName>
        <fullName evidence="3">Uncharacterized protein</fullName>
    </submittedName>
</protein>
<reference evidence="3" key="1">
    <citation type="submission" date="2023-12" db="EMBL/GenBank/DDBJ databases">
        <title>Genome assembly of Anisodus tanguticus.</title>
        <authorList>
            <person name="Wang Y.-J."/>
        </authorList>
    </citation>
    <scope>NUCLEOTIDE SEQUENCE</scope>
    <source>
        <strain evidence="3">KB-2021</strain>
        <tissue evidence="3">Leaf</tissue>
    </source>
</reference>
<gene>
    <name evidence="3" type="ORF">RND71_009818</name>
</gene>
<evidence type="ECO:0000313" key="4">
    <source>
        <dbReference type="Proteomes" id="UP001291623"/>
    </source>
</evidence>
<feature type="transmembrane region" description="Helical" evidence="2">
    <location>
        <begin position="133"/>
        <end position="153"/>
    </location>
</feature>
<keyword evidence="2" id="KW-0472">Membrane</keyword>
<organism evidence="3 4">
    <name type="scientific">Anisodus tanguticus</name>
    <dbReference type="NCBI Taxonomy" id="243964"/>
    <lineage>
        <taxon>Eukaryota</taxon>
        <taxon>Viridiplantae</taxon>
        <taxon>Streptophyta</taxon>
        <taxon>Embryophyta</taxon>
        <taxon>Tracheophyta</taxon>
        <taxon>Spermatophyta</taxon>
        <taxon>Magnoliopsida</taxon>
        <taxon>eudicotyledons</taxon>
        <taxon>Gunneridae</taxon>
        <taxon>Pentapetalae</taxon>
        <taxon>asterids</taxon>
        <taxon>lamiids</taxon>
        <taxon>Solanales</taxon>
        <taxon>Solanaceae</taxon>
        <taxon>Solanoideae</taxon>
        <taxon>Hyoscyameae</taxon>
        <taxon>Anisodus</taxon>
    </lineage>
</organism>
<dbReference type="PANTHER" id="PTHR48443:SF2">
    <property type="entry name" value="DNA-DIRECTED RNA POLYMERASE SUBUNIT BETA"/>
    <property type="match status" value="1"/>
</dbReference>
<evidence type="ECO:0000256" key="2">
    <source>
        <dbReference type="SAM" id="Phobius"/>
    </source>
</evidence>
<evidence type="ECO:0000313" key="3">
    <source>
        <dbReference type="EMBL" id="KAK4370343.1"/>
    </source>
</evidence>
<dbReference type="PANTHER" id="PTHR48443">
    <property type="entry name" value="DNA-DIRECTED RNA POLYMERASE SUBUNIT BETA"/>
    <property type="match status" value="1"/>
</dbReference>
<feature type="region of interest" description="Disordered" evidence="1">
    <location>
        <begin position="39"/>
        <end position="61"/>
    </location>
</feature>
<keyword evidence="2" id="KW-0812">Transmembrane</keyword>
<evidence type="ECO:0000256" key="1">
    <source>
        <dbReference type="SAM" id="MobiDB-lite"/>
    </source>
</evidence>
<dbReference type="EMBL" id="JAVYJV010000005">
    <property type="protein sequence ID" value="KAK4370343.1"/>
    <property type="molecule type" value="Genomic_DNA"/>
</dbReference>
<dbReference type="AlphaFoldDB" id="A0AAE1VHK1"/>
<comment type="caution">
    <text evidence="3">The sequence shown here is derived from an EMBL/GenBank/DDBJ whole genome shotgun (WGS) entry which is preliminary data.</text>
</comment>
<keyword evidence="4" id="KW-1185">Reference proteome</keyword>
<sequence>MGRALEEAICYRVVLFGITRASLNTQSFISEASFQETARQEVSDDRSQYNKDRADGGDGGGNDHFSVDLKMRLQLHGLGVDKIVTRVNKGKSCTDLITTQMCGGIHKLKVLGVDKIATRPFDSLHSAAFVVEYMGVACLLVIQIVVASLADLVKVRKLEDNSMASQGLQDYAD</sequence>
<keyword evidence="2" id="KW-1133">Transmembrane helix</keyword>
<accession>A0AAE1VHK1</accession>